<reference evidence="5 7" key="1">
    <citation type="submission" date="2015-12" db="EMBL/GenBank/DDBJ databases">
        <title>Intraspecies pangenome expansion in the marine bacterium Alteromonas.</title>
        <authorList>
            <person name="Lopez-Perez M."/>
            <person name="Rodriguez-Valera F."/>
        </authorList>
    </citation>
    <scope>NUCLEOTIDE SEQUENCE [LARGE SCALE GENOMIC DNA]</scope>
    <source>
        <strain evidence="5 7">LMG 21861</strain>
    </source>
</reference>
<dbReference type="SUPFAM" id="SSF50891">
    <property type="entry name" value="Cyclophilin-like"/>
    <property type="match status" value="1"/>
</dbReference>
<evidence type="ECO:0000259" key="4">
    <source>
        <dbReference type="SMART" id="SM00796"/>
    </source>
</evidence>
<dbReference type="RefSeq" id="WP_057792137.1">
    <property type="nucleotide sequence ID" value="NZ_CAXIBE010000014.1"/>
</dbReference>
<dbReference type="Proteomes" id="UP000056750">
    <property type="component" value="Chromosome"/>
</dbReference>
<dbReference type="Gene3D" id="3.30.1360.40">
    <property type="match status" value="1"/>
</dbReference>
<dbReference type="GO" id="GO:0016787">
    <property type="term" value="F:hydrolase activity"/>
    <property type="evidence" value="ECO:0007669"/>
    <property type="project" value="UniProtKB-KW"/>
</dbReference>
<dbReference type="SUPFAM" id="SSF160467">
    <property type="entry name" value="PH0987 N-terminal domain-like"/>
    <property type="match status" value="1"/>
</dbReference>
<evidence type="ECO:0000313" key="5">
    <source>
        <dbReference type="EMBL" id="AMJ73800.1"/>
    </source>
</evidence>
<keyword evidence="7" id="KW-1185">Reference proteome</keyword>
<dbReference type="Pfam" id="PF02682">
    <property type="entry name" value="CT_C_D"/>
    <property type="match status" value="1"/>
</dbReference>
<dbReference type="GO" id="GO:0005524">
    <property type="term" value="F:ATP binding"/>
    <property type="evidence" value="ECO:0007669"/>
    <property type="project" value="UniProtKB-KW"/>
</dbReference>
<dbReference type="Gene3D" id="2.40.100.10">
    <property type="entry name" value="Cyclophilin-like"/>
    <property type="match status" value="1"/>
</dbReference>
<accession>A0AAW7YX42</accession>
<dbReference type="InterPro" id="IPR003833">
    <property type="entry name" value="CT_C_D"/>
</dbReference>
<evidence type="ECO:0000313" key="8">
    <source>
        <dbReference type="Proteomes" id="UP001170717"/>
    </source>
</evidence>
<evidence type="ECO:0000256" key="2">
    <source>
        <dbReference type="ARBA" id="ARBA00022801"/>
    </source>
</evidence>
<keyword evidence="1" id="KW-0547">Nucleotide-binding</keyword>
<dbReference type="KEGG" id="asq:AVL57_07295"/>
<dbReference type="EMBL" id="JAUOQI010000001">
    <property type="protein sequence ID" value="MDO6575853.1"/>
    <property type="molecule type" value="Genomic_DNA"/>
</dbReference>
<dbReference type="PANTHER" id="PTHR34698:SF2">
    <property type="entry name" value="5-OXOPROLINASE SUBUNIT B"/>
    <property type="match status" value="1"/>
</dbReference>
<dbReference type="EMBL" id="CP013926">
    <property type="protein sequence ID" value="AMJ73800.1"/>
    <property type="molecule type" value="Genomic_DNA"/>
</dbReference>
<feature type="domain" description="Carboxyltransferase" evidence="4">
    <location>
        <begin position="8"/>
        <end position="212"/>
    </location>
</feature>
<proteinExistence type="predicted"/>
<dbReference type="Proteomes" id="UP001170717">
    <property type="component" value="Unassembled WGS sequence"/>
</dbReference>
<dbReference type="PANTHER" id="PTHR34698">
    <property type="entry name" value="5-OXOPROLINASE SUBUNIT B"/>
    <property type="match status" value="1"/>
</dbReference>
<evidence type="ECO:0000313" key="6">
    <source>
        <dbReference type="EMBL" id="MDO6575853.1"/>
    </source>
</evidence>
<reference evidence="6" key="2">
    <citation type="submission" date="2023-07" db="EMBL/GenBank/DDBJ databases">
        <title>Genome content predicts the carbon catabolic preferences of heterotrophic bacteria.</title>
        <authorList>
            <person name="Gralka M."/>
        </authorList>
    </citation>
    <scope>NUCLEOTIDE SEQUENCE</scope>
    <source>
        <strain evidence="6">F2M12</strain>
    </source>
</reference>
<dbReference type="AlphaFoldDB" id="A0AAW7YX42"/>
<organism evidence="6 8">
    <name type="scientific">Alteromonas stellipolaris</name>
    <dbReference type="NCBI Taxonomy" id="233316"/>
    <lineage>
        <taxon>Bacteria</taxon>
        <taxon>Pseudomonadati</taxon>
        <taxon>Pseudomonadota</taxon>
        <taxon>Gammaproteobacteria</taxon>
        <taxon>Alteromonadales</taxon>
        <taxon>Alteromonadaceae</taxon>
        <taxon>Alteromonas/Salinimonas group</taxon>
        <taxon>Alteromonas</taxon>
    </lineage>
</organism>
<dbReference type="InterPro" id="IPR029000">
    <property type="entry name" value="Cyclophilin-like_dom_sf"/>
</dbReference>
<dbReference type="SMART" id="SM00796">
    <property type="entry name" value="AHS1"/>
    <property type="match status" value="1"/>
</dbReference>
<evidence type="ECO:0000256" key="1">
    <source>
        <dbReference type="ARBA" id="ARBA00022741"/>
    </source>
</evidence>
<dbReference type="InterPro" id="IPR010016">
    <property type="entry name" value="PxpB"/>
</dbReference>
<keyword evidence="3" id="KW-0067">ATP-binding</keyword>
<evidence type="ECO:0000256" key="3">
    <source>
        <dbReference type="ARBA" id="ARBA00022840"/>
    </source>
</evidence>
<evidence type="ECO:0000313" key="7">
    <source>
        <dbReference type="Proteomes" id="UP000056750"/>
    </source>
</evidence>
<sequence length="234" mass="25533">MHPFGDIKQIVPAGLDAILLYFAGDTVDAANARCQHWLHAITNLAFPWLKECVPAYDSLLLVFDAHKVDSHYVYQMLRSLAAQDPKIRINGTDGVSVKTHEIPVWYGAETANDLALVSQKTGLSEQDIIDAHISMTYKVYAVGFAPGFAYMGNVPATLHCARLETPRKQVPKGAVAIADAQTAIYPSSSPGGWHLLGLCPLNLVDTSHNALLKVGDNVKFAPISEQEFRDLHEG</sequence>
<keyword evidence="2 6" id="KW-0378">Hydrolase</keyword>
<name>A0AAW7YX42_9ALTE</name>
<gene>
    <name evidence="5" type="ORF">AVL57_07295</name>
    <name evidence="6" type="ORF">Q4527_00520</name>
</gene>
<protein>
    <submittedName>
        <fullName evidence="5 6">Allophanate hydrolase</fullName>
    </submittedName>
</protein>